<dbReference type="GO" id="GO:1901981">
    <property type="term" value="F:phosphatidylinositol phosphate binding"/>
    <property type="evidence" value="ECO:0007669"/>
    <property type="project" value="TreeGrafter"/>
</dbReference>
<name>A0A6S7JG86_PARCT</name>
<dbReference type="PANTHER" id="PTHR45971">
    <property type="entry name" value="PHOX (PX) DOMAIN-CONTAINING PROTEIN"/>
    <property type="match status" value="1"/>
</dbReference>
<proteinExistence type="predicted"/>
<dbReference type="InterPro" id="IPR025258">
    <property type="entry name" value="RH_dom"/>
</dbReference>
<dbReference type="Proteomes" id="UP001152795">
    <property type="component" value="Unassembled WGS sequence"/>
</dbReference>
<sequence length="98" mass="11114">VKSGLFRERLETVASSSLDHVSSCQLCLAKGFFCEYCKNGDDIIYPFEVKRCSQCPDCGSCYHRECFAKGKCPKCERLLLRKKAAEVFKFGPDEDELT</sequence>
<dbReference type="InterPro" id="IPR052428">
    <property type="entry name" value="Autophagy_HostDef_Reg"/>
</dbReference>
<keyword evidence="3" id="KW-1185">Reference proteome</keyword>
<dbReference type="AlphaFoldDB" id="A0A6S7JG86"/>
<organism evidence="2 3">
    <name type="scientific">Paramuricea clavata</name>
    <name type="common">Red gorgonian</name>
    <name type="synonym">Violescent sea-whip</name>
    <dbReference type="NCBI Taxonomy" id="317549"/>
    <lineage>
        <taxon>Eukaryota</taxon>
        <taxon>Metazoa</taxon>
        <taxon>Cnidaria</taxon>
        <taxon>Anthozoa</taxon>
        <taxon>Octocorallia</taxon>
        <taxon>Malacalcyonacea</taxon>
        <taxon>Plexauridae</taxon>
        <taxon>Paramuricea</taxon>
    </lineage>
</organism>
<evidence type="ECO:0000313" key="3">
    <source>
        <dbReference type="Proteomes" id="UP001152795"/>
    </source>
</evidence>
<evidence type="ECO:0000259" key="1">
    <source>
        <dbReference type="SMART" id="SM01175"/>
    </source>
</evidence>
<feature type="non-terminal residue" evidence="2">
    <location>
        <position position="98"/>
    </location>
</feature>
<evidence type="ECO:0000313" key="2">
    <source>
        <dbReference type="EMBL" id="CAB4015831.1"/>
    </source>
</evidence>
<dbReference type="Pfam" id="PF13901">
    <property type="entry name" value="RH_dom"/>
    <property type="match status" value="1"/>
</dbReference>
<dbReference type="PANTHER" id="PTHR45971:SF1">
    <property type="entry name" value="RUBICON, ISOFORM A"/>
    <property type="match status" value="1"/>
</dbReference>
<dbReference type="EMBL" id="CACRXK020008862">
    <property type="protein sequence ID" value="CAB4015831.1"/>
    <property type="molecule type" value="Genomic_DNA"/>
</dbReference>
<gene>
    <name evidence="2" type="ORF">PACLA_8A000836</name>
</gene>
<reference evidence="2" key="1">
    <citation type="submission" date="2020-04" db="EMBL/GenBank/DDBJ databases">
        <authorList>
            <person name="Alioto T."/>
            <person name="Alioto T."/>
            <person name="Gomez Garrido J."/>
        </authorList>
    </citation>
    <scope>NUCLEOTIDE SEQUENCE</scope>
    <source>
        <strain evidence="2">A484AB</strain>
    </source>
</reference>
<comment type="caution">
    <text evidence="2">The sequence shown here is derived from an EMBL/GenBank/DDBJ whole genome shotgun (WGS) entry which is preliminary data.</text>
</comment>
<dbReference type="OrthoDB" id="1918044at2759"/>
<dbReference type="SMART" id="SM01175">
    <property type="entry name" value="DUF4206"/>
    <property type="match status" value="1"/>
</dbReference>
<feature type="domain" description="Rubicon Homology" evidence="1">
    <location>
        <begin position="1"/>
        <end position="82"/>
    </location>
</feature>
<accession>A0A6S7JG86</accession>
<protein>
    <submittedName>
        <fullName evidence="2">Run domain Beclin-1-interacting and cysteine-rich domain-containing -like</fullName>
    </submittedName>
</protein>